<dbReference type="Pfam" id="PF01809">
    <property type="entry name" value="YidD"/>
    <property type="match status" value="1"/>
</dbReference>
<dbReference type="InterPro" id="IPR002696">
    <property type="entry name" value="Membr_insert_effic_factor_YidD"/>
</dbReference>
<dbReference type="AlphaFoldDB" id="A0A2M6XTR7"/>
<keyword evidence="1" id="KW-1003">Cell membrane</keyword>
<dbReference type="Proteomes" id="UP000230586">
    <property type="component" value="Unassembled WGS sequence"/>
</dbReference>
<comment type="subcellular location">
    <subcellularLocation>
        <location evidence="1">Cell membrane</location>
        <topology evidence="1">Peripheral membrane protein</topology>
        <orientation evidence="1">Cytoplasmic side</orientation>
    </subcellularLocation>
</comment>
<reference evidence="3" key="1">
    <citation type="submission" date="2017-09" db="EMBL/GenBank/DDBJ databases">
        <title>Depth-based differentiation of microbial function through sediment-hosted aquifers and enrichment of novel symbionts in the deep terrestrial subsurface.</title>
        <authorList>
            <person name="Probst A.J."/>
            <person name="Ladd B."/>
            <person name="Jarett J.K."/>
            <person name="Geller-Mcgrath D.E."/>
            <person name="Sieber C.M.K."/>
            <person name="Emerson J.B."/>
            <person name="Anantharaman K."/>
            <person name="Thomas B.C."/>
            <person name="Malmstrom R."/>
            <person name="Stieglmeier M."/>
            <person name="Klingl A."/>
            <person name="Woyke T."/>
            <person name="Ryan C.M."/>
            <person name="Banfield J.F."/>
        </authorList>
    </citation>
    <scope>NUCLEOTIDE SEQUENCE [LARGE SCALE GENOMIC DNA]</scope>
</reference>
<comment type="caution">
    <text evidence="2">The sequence shown here is derived from an EMBL/GenBank/DDBJ whole genome shotgun (WGS) entry which is preliminary data.</text>
</comment>
<proteinExistence type="inferred from homology"/>
<dbReference type="PANTHER" id="PTHR33383:SF1">
    <property type="entry name" value="MEMBRANE PROTEIN INSERTION EFFICIENCY FACTOR-RELATED"/>
    <property type="match status" value="1"/>
</dbReference>
<dbReference type="PANTHER" id="PTHR33383">
    <property type="entry name" value="MEMBRANE PROTEIN INSERTION EFFICIENCY FACTOR-RELATED"/>
    <property type="match status" value="1"/>
</dbReference>
<dbReference type="NCBIfam" id="TIGR00278">
    <property type="entry name" value="membrane protein insertion efficiency factor YidD"/>
    <property type="match status" value="1"/>
</dbReference>
<dbReference type="SMART" id="SM01234">
    <property type="entry name" value="Haemolytic"/>
    <property type="match status" value="1"/>
</dbReference>
<keyword evidence="1" id="KW-0472">Membrane</keyword>
<sequence length="85" mass="9960">MWCIIKQTPKFTLLFVIRFYQKTISLDHGFFKFLRPFGQCKFYPTCSDYAIMAIKRYGALNGGWKAIKRIFKCHPLAKGGYDPVQ</sequence>
<gene>
    <name evidence="2" type="ORF">COT27_00305</name>
</gene>
<accession>A0A2M6XTR7</accession>
<dbReference type="GO" id="GO:0005886">
    <property type="term" value="C:plasma membrane"/>
    <property type="evidence" value="ECO:0007669"/>
    <property type="project" value="UniProtKB-SubCell"/>
</dbReference>
<comment type="function">
    <text evidence="1">Could be involved in insertion of integral membrane proteins into the membrane.</text>
</comment>
<comment type="similarity">
    <text evidence="1">Belongs to the UPF0161 family.</text>
</comment>
<evidence type="ECO:0000313" key="2">
    <source>
        <dbReference type="EMBL" id="PIU10971.1"/>
    </source>
</evidence>
<protein>
    <recommendedName>
        <fullName evidence="1">Putative membrane protein insertion efficiency factor</fullName>
    </recommendedName>
</protein>
<dbReference type="EMBL" id="PEXX01000005">
    <property type="protein sequence ID" value="PIU10971.1"/>
    <property type="molecule type" value="Genomic_DNA"/>
</dbReference>
<evidence type="ECO:0000256" key="1">
    <source>
        <dbReference type="HAMAP-Rule" id="MF_00386"/>
    </source>
</evidence>
<organism evidence="2 3">
    <name type="scientific">Candidatus Kuenenbacteria bacterium CG08_land_8_20_14_0_20_37_23</name>
    <dbReference type="NCBI Taxonomy" id="1974617"/>
    <lineage>
        <taxon>Bacteria</taxon>
        <taxon>Candidatus Kueneniibacteriota</taxon>
    </lineage>
</organism>
<dbReference type="HAMAP" id="MF_00386">
    <property type="entry name" value="UPF0161_YidD"/>
    <property type="match status" value="1"/>
</dbReference>
<name>A0A2M6XTR7_9BACT</name>
<evidence type="ECO:0000313" key="3">
    <source>
        <dbReference type="Proteomes" id="UP000230586"/>
    </source>
</evidence>